<dbReference type="GO" id="GO:0005829">
    <property type="term" value="C:cytosol"/>
    <property type="evidence" value="ECO:0007669"/>
    <property type="project" value="TreeGrafter"/>
</dbReference>
<organism evidence="6 7">
    <name type="scientific">Sphingomonas changbaiensis NBRC 104936</name>
    <dbReference type="NCBI Taxonomy" id="1219043"/>
    <lineage>
        <taxon>Bacteria</taxon>
        <taxon>Pseudomonadati</taxon>
        <taxon>Pseudomonadota</taxon>
        <taxon>Alphaproteobacteria</taxon>
        <taxon>Sphingomonadales</taxon>
        <taxon>Sphingomonadaceae</taxon>
        <taxon>Sphingomonas</taxon>
    </lineage>
</organism>
<dbReference type="Pfam" id="PF00072">
    <property type="entry name" value="Response_reg"/>
    <property type="match status" value="1"/>
</dbReference>
<dbReference type="Gene3D" id="1.10.10.10">
    <property type="entry name" value="Winged helix-like DNA-binding domain superfamily/Winged helix DNA-binding domain"/>
    <property type="match status" value="1"/>
</dbReference>
<feature type="domain" description="OmpR/PhoB-type" evidence="5">
    <location>
        <begin position="127"/>
        <end position="226"/>
    </location>
</feature>
<feature type="DNA-binding region" description="OmpR/PhoB-type" evidence="3">
    <location>
        <begin position="127"/>
        <end position="226"/>
    </location>
</feature>
<dbReference type="InterPro" id="IPR001789">
    <property type="entry name" value="Sig_transdc_resp-reg_receiver"/>
</dbReference>
<proteinExistence type="predicted"/>
<gene>
    <name evidence="6" type="ORF">SCH01S_52_01000</name>
</gene>
<feature type="domain" description="Response regulatory" evidence="4">
    <location>
        <begin position="5"/>
        <end position="118"/>
    </location>
</feature>
<dbReference type="GO" id="GO:0000156">
    <property type="term" value="F:phosphorelay response regulator activity"/>
    <property type="evidence" value="ECO:0007669"/>
    <property type="project" value="TreeGrafter"/>
</dbReference>
<dbReference type="CDD" id="cd00383">
    <property type="entry name" value="trans_reg_C"/>
    <property type="match status" value="1"/>
</dbReference>
<keyword evidence="7" id="KW-1185">Reference proteome</keyword>
<dbReference type="AlphaFoldDB" id="A0A0E9MT42"/>
<reference evidence="6 7" key="1">
    <citation type="submission" date="2015-04" db="EMBL/GenBank/DDBJ databases">
        <title>Whole genome shotgun sequence of Sphingomonas changbaiensis NBRC 104936.</title>
        <authorList>
            <person name="Katano-Makiyama Y."/>
            <person name="Hosoyama A."/>
            <person name="Hashimoto M."/>
            <person name="Noguchi M."/>
            <person name="Tsuchikane K."/>
            <person name="Ohji S."/>
            <person name="Yamazoe A."/>
            <person name="Ichikawa N."/>
            <person name="Kimura A."/>
            <person name="Fujita N."/>
        </authorList>
    </citation>
    <scope>NUCLEOTIDE SEQUENCE [LARGE SCALE GENOMIC DNA]</scope>
    <source>
        <strain evidence="6 7">NBRC 104936</strain>
    </source>
</reference>
<dbReference type="GO" id="GO:0000976">
    <property type="term" value="F:transcription cis-regulatory region binding"/>
    <property type="evidence" value="ECO:0007669"/>
    <property type="project" value="TreeGrafter"/>
</dbReference>
<dbReference type="GO" id="GO:0032993">
    <property type="term" value="C:protein-DNA complex"/>
    <property type="evidence" value="ECO:0007669"/>
    <property type="project" value="TreeGrafter"/>
</dbReference>
<comment type="caution">
    <text evidence="6">The sequence shown here is derived from an EMBL/GenBank/DDBJ whole genome shotgun (WGS) entry which is preliminary data.</text>
</comment>
<evidence type="ECO:0000259" key="5">
    <source>
        <dbReference type="PROSITE" id="PS51755"/>
    </source>
</evidence>
<dbReference type="SMART" id="SM00448">
    <property type="entry name" value="REC"/>
    <property type="match status" value="1"/>
</dbReference>
<feature type="modified residue" description="4-aspartylphosphate" evidence="2">
    <location>
        <position position="54"/>
    </location>
</feature>
<accession>A0A0E9MT42</accession>
<evidence type="ECO:0000256" key="1">
    <source>
        <dbReference type="ARBA" id="ARBA00023125"/>
    </source>
</evidence>
<protein>
    <submittedName>
        <fullName evidence="6">Putative two-component response regulator</fullName>
    </submittedName>
</protein>
<dbReference type="PANTHER" id="PTHR48111">
    <property type="entry name" value="REGULATOR OF RPOS"/>
    <property type="match status" value="1"/>
</dbReference>
<keyword evidence="1 3" id="KW-0238">DNA-binding</keyword>
<keyword evidence="2" id="KW-0597">Phosphoprotein</keyword>
<dbReference type="GO" id="GO:0006355">
    <property type="term" value="P:regulation of DNA-templated transcription"/>
    <property type="evidence" value="ECO:0007669"/>
    <property type="project" value="InterPro"/>
</dbReference>
<dbReference type="Gene3D" id="3.40.50.2300">
    <property type="match status" value="1"/>
</dbReference>
<dbReference type="RefSeq" id="WP_046349685.1">
    <property type="nucleotide sequence ID" value="NZ_BBWU01000052.1"/>
</dbReference>
<dbReference type="InterPro" id="IPR011006">
    <property type="entry name" value="CheY-like_superfamily"/>
</dbReference>
<dbReference type="PANTHER" id="PTHR48111:SF50">
    <property type="entry name" value="KDP OPERON TRANSCRIPTIONAL REGULATORY PROTEIN KDPE"/>
    <property type="match status" value="1"/>
</dbReference>
<dbReference type="Pfam" id="PF00486">
    <property type="entry name" value="Trans_reg_C"/>
    <property type="match status" value="1"/>
</dbReference>
<dbReference type="SUPFAM" id="SSF52172">
    <property type="entry name" value="CheY-like"/>
    <property type="match status" value="1"/>
</dbReference>
<evidence type="ECO:0000313" key="6">
    <source>
        <dbReference type="EMBL" id="GAO40917.1"/>
    </source>
</evidence>
<dbReference type="SMART" id="SM00862">
    <property type="entry name" value="Trans_reg_C"/>
    <property type="match status" value="1"/>
</dbReference>
<dbReference type="InterPro" id="IPR036388">
    <property type="entry name" value="WH-like_DNA-bd_sf"/>
</dbReference>
<dbReference type="Proteomes" id="UP000033202">
    <property type="component" value="Unassembled WGS sequence"/>
</dbReference>
<dbReference type="InterPro" id="IPR001867">
    <property type="entry name" value="OmpR/PhoB-type_DNA-bd"/>
</dbReference>
<evidence type="ECO:0000256" key="2">
    <source>
        <dbReference type="PROSITE-ProRule" id="PRU00169"/>
    </source>
</evidence>
<name>A0A0E9MT42_9SPHN</name>
<dbReference type="OrthoDB" id="9802426at2"/>
<dbReference type="EMBL" id="BBWU01000052">
    <property type="protein sequence ID" value="GAO40917.1"/>
    <property type="molecule type" value="Genomic_DNA"/>
</dbReference>
<dbReference type="STRING" id="1219043.SCH01S_52_01000"/>
<evidence type="ECO:0000313" key="7">
    <source>
        <dbReference type="Proteomes" id="UP000033202"/>
    </source>
</evidence>
<dbReference type="PROSITE" id="PS50110">
    <property type="entry name" value="RESPONSE_REGULATORY"/>
    <property type="match status" value="1"/>
</dbReference>
<dbReference type="Gene3D" id="6.10.250.690">
    <property type="match status" value="1"/>
</dbReference>
<evidence type="ECO:0000256" key="3">
    <source>
        <dbReference type="PROSITE-ProRule" id="PRU01091"/>
    </source>
</evidence>
<sequence>MSGETILVVDDEAAIRRLLAGVLKRADYEVIECDTGREALRLAGARRPAAMLLDLGLPDLDGLEVLQQLRRESATPVLVVSVRDATEEKVAALDLGADDYVTKPFDGDELLARLRAALRRARPASGSAPAVLGDIAIDLDRRRVTRAGEEVHLAPKEYALLAELTRHLGRVLTHRHLLRAVWGPAHEQDVEYLRVAARGLRLKLESDPARPQLIRNEPGIGYRLSEPTPSGGG</sequence>
<dbReference type="PROSITE" id="PS51755">
    <property type="entry name" value="OMPR_PHOB"/>
    <property type="match status" value="1"/>
</dbReference>
<evidence type="ECO:0000259" key="4">
    <source>
        <dbReference type="PROSITE" id="PS50110"/>
    </source>
</evidence>
<dbReference type="InterPro" id="IPR039420">
    <property type="entry name" value="WalR-like"/>
</dbReference>